<name>A0A8S5NJX9_9CAUD</name>
<proteinExistence type="predicted"/>
<organism evidence="1">
    <name type="scientific">Siphoviridae sp. cttFh17</name>
    <dbReference type="NCBI Taxonomy" id="2826491"/>
    <lineage>
        <taxon>Viruses</taxon>
        <taxon>Duplodnaviria</taxon>
        <taxon>Heunggongvirae</taxon>
        <taxon>Uroviricota</taxon>
        <taxon>Caudoviricetes</taxon>
    </lineage>
</organism>
<evidence type="ECO:0000313" key="1">
    <source>
        <dbReference type="EMBL" id="DAD94528.1"/>
    </source>
</evidence>
<accession>A0A8S5NJX9</accession>
<reference evidence="1" key="1">
    <citation type="journal article" date="2021" name="Proc. Natl. Acad. Sci. U.S.A.">
        <title>A Catalog of Tens of Thousands of Viruses from Human Metagenomes Reveals Hidden Associations with Chronic Diseases.</title>
        <authorList>
            <person name="Tisza M.J."/>
            <person name="Buck C.B."/>
        </authorList>
    </citation>
    <scope>NUCLEOTIDE SEQUENCE</scope>
    <source>
        <strain evidence="1">CttFh17</strain>
    </source>
</reference>
<sequence length="54" mass="6217">MENKYNSEDLYNMATTLPLSECPMSNVVDCTGCESLRVCYEENNPINDECKEEF</sequence>
<protein>
    <submittedName>
        <fullName evidence="1">Uncharacterized protein</fullName>
    </submittedName>
</protein>
<dbReference type="EMBL" id="BK015176">
    <property type="protein sequence ID" value="DAD94528.1"/>
    <property type="molecule type" value="Genomic_DNA"/>
</dbReference>